<dbReference type="RefSeq" id="WP_012451497.1">
    <property type="nucleotide sequence ID" value="NZ_CP010520.1"/>
</dbReference>
<organism evidence="6 9">
    <name type="scientific">Clostridium botulinum</name>
    <dbReference type="NCBI Taxonomy" id="1491"/>
    <lineage>
        <taxon>Bacteria</taxon>
        <taxon>Bacillati</taxon>
        <taxon>Bacillota</taxon>
        <taxon>Clostridia</taxon>
        <taxon>Eubacteriales</taxon>
        <taxon>Clostridiaceae</taxon>
        <taxon>Clostridium</taxon>
    </lineage>
</organism>
<dbReference type="PANTHER" id="PTHR45625">
    <property type="entry name" value="PEPTIDYL-PROLYL CIS-TRANS ISOMERASE-RELATED"/>
    <property type="match status" value="1"/>
</dbReference>
<comment type="catalytic activity">
    <reaction evidence="4">
        <text>[protein]-peptidylproline (omega=180) = [protein]-peptidylproline (omega=0)</text>
        <dbReference type="Rhea" id="RHEA:16237"/>
        <dbReference type="Rhea" id="RHEA-COMP:10747"/>
        <dbReference type="Rhea" id="RHEA-COMP:10748"/>
        <dbReference type="ChEBI" id="CHEBI:83833"/>
        <dbReference type="ChEBI" id="CHEBI:83834"/>
        <dbReference type="EC" id="5.2.1.8"/>
    </reaction>
</comment>
<dbReference type="GO" id="GO:0003755">
    <property type="term" value="F:peptidyl-prolyl cis-trans isomerase activity"/>
    <property type="evidence" value="ECO:0007669"/>
    <property type="project" value="UniProtKB-UniRule"/>
</dbReference>
<evidence type="ECO:0000259" key="5">
    <source>
        <dbReference type="PROSITE" id="PS50072"/>
    </source>
</evidence>
<sequence length="228" mass="24563">MSIKSIKKYTKLILLLVFVSSLGLVGCGNLKDNDTKQNAESNSTTEDTYSNTPEVIGNLPLATINVKDYGVIEAVLYPETAPNTVNNFIDLANKGFYNNLKFHRIIKDFMIQGGDPNGDGTGGPGYSIEGEFASNGIPNGLKHTKGVLSMARSQNPNSGGSQFFIMTGDSPHLDGEYAAFGKVVSGFDVLDKIGSVKTKSKDIPKDDVIIESITVDCKGVEYKEPNKK</sequence>
<protein>
    <recommendedName>
        <fullName evidence="4">Peptidyl-prolyl cis-trans isomerase</fullName>
        <shortName evidence="4">PPIase</shortName>
        <ecNumber evidence="4">5.2.1.8</ecNumber>
    </recommendedName>
</protein>
<keyword evidence="2 4" id="KW-0697">Rotamase</keyword>
<dbReference type="OrthoDB" id="9807797at2"/>
<evidence type="ECO:0000313" key="8">
    <source>
        <dbReference type="Proteomes" id="UP000473681"/>
    </source>
</evidence>
<dbReference type="Gene3D" id="2.40.100.10">
    <property type="entry name" value="Cyclophilin-like"/>
    <property type="match status" value="1"/>
</dbReference>
<comment type="similarity">
    <text evidence="4">Belongs to the cyclophilin-type PPIase family.</text>
</comment>
<proteinExistence type="inferred from homology"/>
<dbReference type="PANTHER" id="PTHR45625:SF4">
    <property type="entry name" value="PEPTIDYLPROLYL ISOMERASE DOMAIN AND WD REPEAT-CONTAINING PROTEIN 1"/>
    <property type="match status" value="1"/>
</dbReference>
<dbReference type="EMBL" id="SWVK01000002">
    <property type="protein sequence ID" value="NFN33859.1"/>
    <property type="molecule type" value="Genomic_DNA"/>
</dbReference>
<keyword evidence="3 4" id="KW-0413">Isomerase</keyword>
<dbReference type="InterPro" id="IPR002130">
    <property type="entry name" value="Cyclophilin-type_PPIase_dom"/>
</dbReference>
<evidence type="ECO:0000313" key="7">
    <source>
        <dbReference type="EMBL" id="NFN33859.1"/>
    </source>
</evidence>
<dbReference type="Proteomes" id="UP000476820">
    <property type="component" value="Unassembled WGS sequence"/>
</dbReference>
<reference evidence="8 9" key="1">
    <citation type="submission" date="2019-04" db="EMBL/GenBank/DDBJ databases">
        <title>Genome sequencing of Clostridium botulinum Groups I-IV and Clostridium butyricum.</title>
        <authorList>
            <person name="Brunt J."/>
            <person name="Van Vliet A.H.M."/>
            <person name="Stringer S.C."/>
            <person name="Carter A.T."/>
            <person name="Peck M.W."/>
        </authorList>
    </citation>
    <scope>NUCLEOTIDE SEQUENCE [LARGE SCALE GENOMIC DNA]</scope>
    <source>
        <strain evidence="6 9">1605</strain>
        <strain evidence="7 8">CB-K-33E</strain>
    </source>
</reference>
<evidence type="ECO:0000256" key="2">
    <source>
        <dbReference type="ARBA" id="ARBA00023110"/>
    </source>
</evidence>
<feature type="domain" description="PPIase cyclophilin-type" evidence="5">
    <location>
        <begin position="63"/>
        <end position="215"/>
    </location>
</feature>
<dbReference type="InterPro" id="IPR020892">
    <property type="entry name" value="Cyclophilin-type_PPIase_CS"/>
</dbReference>
<dbReference type="AlphaFoldDB" id="A0A0C2SI73"/>
<evidence type="ECO:0000256" key="4">
    <source>
        <dbReference type="RuleBase" id="RU363019"/>
    </source>
</evidence>
<dbReference type="Pfam" id="PF00160">
    <property type="entry name" value="Pro_isomerase"/>
    <property type="match status" value="1"/>
</dbReference>
<dbReference type="PROSITE" id="PS00170">
    <property type="entry name" value="CSA_PPIASE_1"/>
    <property type="match status" value="1"/>
</dbReference>
<comment type="function">
    <text evidence="1 4">PPIases accelerate the folding of proteins. It catalyzes the cis-trans isomerization of proline imidic peptide bonds in oligopeptides.</text>
</comment>
<dbReference type="SUPFAM" id="SSF50891">
    <property type="entry name" value="Cyclophilin-like"/>
    <property type="match status" value="1"/>
</dbReference>
<dbReference type="GO" id="GO:0006457">
    <property type="term" value="P:protein folding"/>
    <property type="evidence" value="ECO:0007669"/>
    <property type="project" value="InterPro"/>
</dbReference>
<comment type="caution">
    <text evidence="6">The sequence shown here is derived from an EMBL/GenBank/DDBJ whole genome shotgun (WGS) entry which is preliminary data.</text>
</comment>
<dbReference type="PROSITE" id="PS50072">
    <property type="entry name" value="CSA_PPIASE_2"/>
    <property type="match status" value="1"/>
</dbReference>
<dbReference type="CDD" id="cd00317">
    <property type="entry name" value="cyclophilin"/>
    <property type="match status" value="1"/>
</dbReference>
<dbReference type="InterPro" id="IPR029000">
    <property type="entry name" value="Cyclophilin-like_dom_sf"/>
</dbReference>
<evidence type="ECO:0000313" key="9">
    <source>
        <dbReference type="Proteomes" id="UP000476820"/>
    </source>
</evidence>
<evidence type="ECO:0000256" key="3">
    <source>
        <dbReference type="ARBA" id="ARBA00023235"/>
    </source>
</evidence>
<name>A0A0C2SI73_CLOBO</name>
<evidence type="ECO:0000313" key="6">
    <source>
        <dbReference type="EMBL" id="NFF89388.1"/>
    </source>
</evidence>
<gene>
    <name evidence="6" type="ORF">FC774_16170</name>
    <name evidence="7" type="ORF">FDB51_01690</name>
</gene>
<dbReference type="InterPro" id="IPR044666">
    <property type="entry name" value="Cyclophilin_A-like"/>
</dbReference>
<dbReference type="EMBL" id="SWOV01000065">
    <property type="protein sequence ID" value="NFF89388.1"/>
    <property type="molecule type" value="Genomic_DNA"/>
</dbReference>
<dbReference type="EC" id="5.2.1.8" evidence="4"/>
<dbReference type="PROSITE" id="PS51257">
    <property type="entry name" value="PROKAR_LIPOPROTEIN"/>
    <property type="match status" value="1"/>
</dbReference>
<dbReference type="PRINTS" id="PR00153">
    <property type="entry name" value="CSAPPISMRASE"/>
</dbReference>
<accession>A0A0C2SI73</accession>
<dbReference type="Proteomes" id="UP000473681">
    <property type="component" value="Unassembled WGS sequence"/>
</dbReference>
<evidence type="ECO:0000256" key="1">
    <source>
        <dbReference type="ARBA" id="ARBA00002388"/>
    </source>
</evidence>